<evidence type="ECO:0000256" key="3">
    <source>
        <dbReference type="ARBA" id="ARBA00022777"/>
    </source>
</evidence>
<evidence type="ECO:0000256" key="5">
    <source>
        <dbReference type="PROSITE-ProRule" id="PRU10141"/>
    </source>
</evidence>
<dbReference type="InterPro" id="IPR008271">
    <property type="entry name" value="Ser/Thr_kinase_AS"/>
</dbReference>
<feature type="domain" description="Protein kinase" evidence="7">
    <location>
        <begin position="218"/>
        <end position="483"/>
    </location>
</feature>
<dbReference type="Proteomes" id="UP001611383">
    <property type="component" value="Chromosome"/>
</dbReference>
<keyword evidence="1" id="KW-0808">Transferase</keyword>
<dbReference type="GO" id="GO:0004674">
    <property type="term" value="F:protein serine/threonine kinase activity"/>
    <property type="evidence" value="ECO:0007669"/>
    <property type="project" value="UniProtKB-KW"/>
</dbReference>
<keyword evidence="6" id="KW-0812">Transmembrane</keyword>
<evidence type="ECO:0000313" key="8">
    <source>
        <dbReference type="EMBL" id="WNG45704.1"/>
    </source>
</evidence>
<gene>
    <name evidence="8" type="ORF">F0U60_17525</name>
</gene>
<dbReference type="Gene3D" id="1.10.510.10">
    <property type="entry name" value="Transferase(Phosphotransferase) domain 1"/>
    <property type="match status" value="1"/>
</dbReference>
<feature type="transmembrane region" description="Helical" evidence="6">
    <location>
        <begin position="150"/>
        <end position="169"/>
    </location>
</feature>
<feature type="transmembrane region" description="Helical" evidence="6">
    <location>
        <begin position="72"/>
        <end position="90"/>
    </location>
</feature>
<dbReference type="Pfam" id="PF00069">
    <property type="entry name" value="Pkinase"/>
    <property type="match status" value="1"/>
</dbReference>
<dbReference type="InterPro" id="IPR000719">
    <property type="entry name" value="Prot_kinase_dom"/>
</dbReference>
<dbReference type="PROSITE" id="PS00107">
    <property type="entry name" value="PROTEIN_KINASE_ATP"/>
    <property type="match status" value="1"/>
</dbReference>
<evidence type="ECO:0000259" key="7">
    <source>
        <dbReference type="PROSITE" id="PS50011"/>
    </source>
</evidence>
<keyword evidence="3 8" id="KW-0418">Kinase</keyword>
<dbReference type="InterPro" id="IPR017441">
    <property type="entry name" value="Protein_kinase_ATP_BS"/>
</dbReference>
<keyword evidence="4 5" id="KW-0067">ATP-binding</keyword>
<dbReference type="SUPFAM" id="SSF56112">
    <property type="entry name" value="Protein kinase-like (PK-like)"/>
    <property type="match status" value="1"/>
</dbReference>
<reference evidence="8 9" key="1">
    <citation type="submission" date="2019-08" db="EMBL/GenBank/DDBJ databases">
        <title>Archangium and Cystobacter genomes.</title>
        <authorList>
            <person name="Chen I.-C.K."/>
            <person name="Wielgoss S."/>
        </authorList>
    </citation>
    <scope>NUCLEOTIDE SEQUENCE [LARGE SCALE GENOMIC DNA]</scope>
    <source>
        <strain evidence="8 9">Cbm 6</strain>
    </source>
</reference>
<feature type="transmembrane region" description="Helical" evidence="6">
    <location>
        <begin position="36"/>
        <end position="60"/>
    </location>
</feature>
<evidence type="ECO:0000256" key="6">
    <source>
        <dbReference type="SAM" id="Phobius"/>
    </source>
</evidence>
<evidence type="ECO:0000313" key="9">
    <source>
        <dbReference type="Proteomes" id="UP001611383"/>
    </source>
</evidence>
<keyword evidence="9" id="KW-1185">Reference proteome</keyword>
<dbReference type="EMBL" id="CP043494">
    <property type="protein sequence ID" value="WNG45704.1"/>
    <property type="molecule type" value="Genomic_DNA"/>
</dbReference>
<proteinExistence type="predicted"/>
<keyword evidence="6" id="KW-0472">Membrane</keyword>
<keyword evidence="8" id="KW-0723">Serine/threonine-protein kinase</keyword>
<organism evidence="8 9">
    <name type="scientific">Archangium minus</name>
    <dbReference type="NCBI Taxonomy" id="83450"/>
    <lineage>
        <taxon>Bacteria</taxon>
        <taxon>Pseudomonadati</taxon>
        <taxon>Myxococcota</taxon>
        <taxon>Myxococcia</taxon>
        <taxon>Myxococcales</taxon>
        <taxon>Cystobacterineae</taxon>
        <taxon>Archangiaceae</taxon>
        <taxon>Archangium</taxon>
    </lineage>
</organism>
<evidence type="ECO:0000256" key="2">
    <source>
        <dbReference type="ARBA" id="ARBA00022741"/>
    </source>
</evidence>
<feature type="transmembrane region" description="Helical" evidence="6">
    <location>
        <begin position="102"/>
        <end position="120"/>
    </location>
</feature>
<name>A0ABY9WPH8_9BACT</name>
<dbReference type="PROSITE" id="PS00108">
    <property type="entry name" value="PROTEIN_KINASE_ST"/>
    <property type="match status" value="1"/>
</dbReference>
<feature type="binding site" evidence="5">
    <location>
        <position position="247"/>
    </location>
    <ligand>
        <name>ATP</name>
        <dbReference type="ChEBI" id="CHEBI:30616"/>
    </ligand>
</feature>
<protein>
    <submittedName>
        <fullName evidence="8">Serine/threonine protein kinase</fullName>
    </submittedName>
</protein>
<dbReference type="CDD" id="cd14014">
    <property type="entry name" value="STKc_PknB_like"/>
    <property type="match status" value="1"/>
</dbReference>
<feature type="transmembrane region" description="Helical" evidence="6">
    <location>
        <begin position="126"/>
        <end position="143"/>
    </location>
</feature>
<keyword evidence="6" id="KW-1133">Transmembrane helix</keyword>
<dbReference type="SMART" id="SM00220">
    <property type="entry name" value="S_TKc"/>
    <property type="match status" value="1"/>
</dbReference>
<sequence>MEFSPVRPHLSSPHSFDATSLVSDEARSFLQERLELLYRVLFFLTSAFYVFTSLAAILVVGVPWTDALVEPAFAFHLVGALISLVLWQVCRKTPLSLRTLSWLDSAGLLGVLVLLKLDAYYDADPISLLLVTNGALISHAVIIPGSTRRTLWISLLGALPDGAVVAVMTQTRSHSGSPMPTLDAVLWSGVSVVMATLVSQVIYGLRKQVQAARKLGQYTLLKLLGAGAMGEVYLASHALLRRRTAIKLLNANVDGHGLERFEREVQITSQLTHPNTIAIYDYGRTADGLFYYVMEHLEGLDLDGLLQSSGPQPPSRVIHILRQACGALEEAHGLGLLHRDIKPANLFLCRRRGVPDLLKVLDFGLVKVVGTSEESSPQRVHMVVGTPLYMAPEAIISPGRVDVRADLYSLGAVGYALLTGCHLFEGRTSVEICSHHLHTPPTPPDVRLGRELPRDLCDVLMRCLSKHPDCRYASARELRQALEACADAGKWTEEDAERWWEANGSVMEQARPRKDPLALTGTQTLVSSELIGRVA</sequence>
<keyword evidence="2 5" id="KW-0547">Nucleotide-binding</keyword>
<dbReference type="InterPro" id="IPR011009">
    <property type="entry name" value="Kinase-like_dom_sf"/>
</dbReference>
<dbReference type="Gene3D" id="3.30.200.20">
    <property type="entry name" value="Phosphorylase Kinase, domain 1"/>
    <property type="match status" value="1"/>
</dbReference>
<evidence type="ECO:0000256" key="4">
    <source>
        <dbReference type="ARBA" id="ARBA00022840"/>
    </source>
</evidence>
<dbReference type="RefSeq" id="WP_395821067.1">
    <property type="nucleotide sequence ID" value="NZ_CP043494.1"/>
</dbReference>
<feature type="transmembrane region" description="Helical" evidence="6">
    <location>
        <begin position="184"/>
        <end position="205"/>
    </location>
</feature>
<dbReference type="PANTHER" id="PTHR43289:SF6">
    <property type="entry name" value="SERINE_THREONINE-PROTEIN KINASE NEKL-3"/>
    <property type="match status" value="1"/>
</dbReference>
<dbReference type="PANTHER" id="PTHR43289">
    <property type="entry name" value="MITOGEN-ACTIVATED PROTEIN KINASE KINASE KINASE 20-RELATED"/>
    <property type="match status" value="1"/>
</dbReference>
<accession>A0ABY9WPH8</accession>
<evidence type="ECO:0000256" key="1">
    <source>
        <dbReference type="ARBA" id="ARBA00022679"/>
    </source>
</evidence>
<dbReference type="PROSITE" id="PS50011">
    <property type="entry name" value="PROTEIN_KINASE_DOM"/>
    <property type="match status" value="1"/>
</dbReference>